<name>A0A4P9VJG9_9GAMM</name>
<gene>
    <name evidence="3" type="ORF">B9G39_08180</name>
</gene>
<keyword evidence="4" id="KW-1185">Reference proteome</keyword>
<feature type="signal peptide" evidence="1">
    <location>
        <begin position="1"/>
        <end position="25"/>
    </location>
</feature>
<dbReference type="EMBL" id="NDXW01000001">
    <property type="protein sequence ID" value="RDH43418.1"/>
    <property type="molecule type" value="Genomic_DNA"/>
</dbReference>
<evidence type="ECO:0000313" key="3">
    <source>
        <dbReference type="EMBL" id="RDH43418.1"/>
    </source>
</evidence>
<reference evidence="3 4" key="1">
    <citation type="submission" date="2017-04" db="EMBL/GenBank/DDBJ databases">
        <title>Draft genome sequence of Zooshikella ganghwensis VG4 isolated from Red Sea sediments.</title>
        <authorList>
            <person name="Rehman Z."/>
            <person name="Alam I."/>
            <person name="Kamau A."/>
            <person name="Bajic V."/>
            <person name="Leiknes T."/>
        </authorList>
    </citation>
    <scope>NUCLEOTIDE SEQUENCE [LARGE SCALE GENOMIC DNA]</scope>
    <source>
        <strain evidence="3 4">VG4</strain>
    </source>
</reference>
<sequence>MKPMKTHFVALILVSLLFITSKANSTVQCNLTGSYDQMAACFVEERKQLLPVVKEIETKIEKKLPLNLRKDFIESQASWYKLAESDCKIIEHQFGRNSRASSLVVNECHVNRLKQRVKQLLDFLCDPNLECMEWESYKAFYK</sequence>
<dbReference type="InterPro" id="IPR009739">
    <property type="entry name" value="LprI-like_N"/>
</dbReference>
<dbReference type="Proteomes" id="UP000257039">
    <property type="component" value="Unassembled WGS sequence"/>
</dbReference>
<feature type="domain" description="Lysozyme inhibitor LprI-like N-terminal" evidence="2">
    <location>
        <begin position="37"/>
        <end position="120"/>
    </location>
</feature>
<keyword evidence="1" id="KW-0732">Signal</keyword>
<feature type="chain" id="PRO_5020604057" evidence="1">
    <location>
        <begin position="26"/>
        <end position="142"/>
    </location>
</feature>
<proteinExistence type="predicted"/>
<dbReference type="Gene3D" id="1.20.1270.180">
    <property type="match status" value="1"/>
</dbReference>
<dbReference type="AlphaFoldDB" id="A0A4P9VJG9"/>
<organism evidence="3 4">
    <name type="scientific">Zooshikella ganghwensis</name>
    <dbReference type="NCBI Taxonomy" id="202772"/>
    <lineage>
        <taxon>Bacteria</taxon>
        <taxon>Pseudomonadati</taxon>
        <taxon>Pseudomonadota</taxon>
        <taxon>Gammaproteobacteria</taxon>
        <taxon>Oceanospirillales</taxon>
        <taxon>Zooshikellaceae</taxon>
        <taxon>Zooshikella</taxon>
    </lineage>
</organism>
<dbReference type="Pfam" id="PF07007">
    <property type="entry name" value="LprI"/>
    <property type="match status" value="1"/>
</dbReference>
<evidence type="ECO:0000259" key="2">
    <source>
        <dbReference type="Pfam" id="PF07007"/>
    </source>
</evidence>
<evidence type="ECO:0000313" key="4">
    <source>
        <dbReference type="Proteomes" id="UP000257039"/>
    </source>
</evidence>
<protein>
    <submittedName>
        <fullName evidence="3">DUF1311 domain-containing protein</fullName>
    </submittedName>
</protein>
<evidence type="ECO:0000256" key="1">
    <source>
        <dbReference type="SAM" id="SignalP"/>
    </source>
</evidence>
<accession>A0A4P9VJG9</accession>
<comment type="caution">
    <text evidence="3">The sequence shown here is derived from an EMBL/GenBank/DDBJ whole genome shotgun (WGS) entry which is preliminary data.</text>
</comment>